<evidence type="ECO:0000313" key="9">
    <source>
        <dbReference type="Proteomes" id="UP000075901"/>
    </source>
</evidence>
<dbReference type="Pfam" id="PF13873">
    <property type="entry name" value="Myb_DNA-bind_5"/>
    <property type="match status" value="1"/>
</dbReference>
<evidence type="ECO:0000259" key="7">
    <source>
        <dbReference type="Pfam" id="PF13873"/>
    </source>
</evidence>
<keyword evidence="4" id="KW-0238">DNA-binding</keyword>
<evidence type="ECO:0000256" key="1">
    <source>
        <dbReference type="ARBA" id="ARBA00011764"/>
    </source>
</evidence>
<keyword evidence="5" id="KW-0804">Transcription</keyword>
<organism evidence="8 9">
    <name type="scientific">Anopheles maculatus</name>
    <dbReference type="NCBI Taxonomy" id="74869"/>
    <lineage>
        <taxon>Eukaryota</taxon>
        <taxon>Metazoa</taxon>
        <taxon>Ecdysozoa</taxon>
        <taxon>Arthropoda</taxon>
        <taxon>Hexapoda</taxon>
        <taxon>Insecta</taxon>
        <taxon>Pterygota</taxon>
        <taxon>Neoptera</taxon>
        <taxon>Endopterygota</taxon>
        <taxon>Diptera</taxon>
        <taxon>Nematocera</taxon>
        <taxon>Culicoidea</taxon>
        <taxon>Culicidae</taxon>
        <taxon>Anophelinae</taxon>
        <taxon>Anopheles</taxon>
        <taxon>Anopheles maculatus group</taxon>
    </lineage>
</organism>
<evidence type="ECO:0000256" key="3">
    <source>
        <dbReference type="ARBA" id="ARBA00023015"/>
    </source>
</evidence>
<evidence type="ECO:0000256" key="4">
    <source>
        <dbReference type="ARBA" id="ARBA00023125"/>
    </source>
</evidence>
<dbReference type="Proteomes" id="UP000075901">
    <property type="component" value="Unassembled WGS sequence"/>
</dbReference>
<evidence type="ECO:0000256" key="5">
    <source>
        <dbReference type="ARBA" id="ARBA00023163"/>
    </source>
</evidence>
<name>A0A182T516_9DIPT</name>
<sequence length="203" mass="23080">MVDILETVPDIARGLFKGDQTQFWNEMAEHLNALGPPMRSGTTWKRVWFDYKCAVKKKLRANKTSLLATGGGPFNQKVLNEVEEQVANLTNLHATLEGNSARSFGTTHDTLDKNNNSSCEQEHMLIELPNEGEIQQQTATQAQPRKKRIKRKNTEEVLRQNRELLDLMRQNIEAQKEATVALKEATVTFKAATEQLIQNIHRN</sequence>
<keyword evidence="3" id="KW-0805">Transcription regulation</keyword>
<dbReference type="GO" id="GO:0003677">
    <property type="term" value="F:DNA binding"/>
    <property type="evidence" value="ECO:0007669"/>
    <property type="project" value="UniProtKB-KW"/>
</dbReference>
<evidence type="ECO:0000256" key="6">
    <source>
        <dbReference type="ARBA" id="ARBA00025466"/>
    </source>
</evidence>
<dbReference type="GO" id="GO:0005634">
    <property type="term" value="C:nucleus"/>
    <property type="evidence" value="ECO:0007669"/>
    <property type="project" value="TreeGrafter"/>
</dbReference>
<dbReference type="PANTHER" id="PTHR23098:SF16">
    <property type="entry name" value="REGULATORY PROTEIN ZESTE"/>
    <property type="match status" value="1"/>
</dbReference>
<reference evidence="9" key="1">
    <citation type="submission" date="2013-09" db="EMBL/GenBank/DDBJ databases">
        <title>The Genome Sequence of Anopheles maculatus species B.</title>
        <authorList>
            <consortium name="The Broad Institute Genomics Platform"/>
            <person name="Neafsey D.E."/>
            <person name="Besansky N."/>
            <person name="Howell P."/>
            <person name="Walton C."/>
            <person name="Young S.K."/>
            <person name="Zeng Q."/>
            <person name="Gargeya S."/>
            <person name="Fitzgerald M."/>
            <person name="Haas B."/>
            <person name="Abouelleil A."/>
            <person name="Allen A.W."/>
            <person name="Alvarado L."/>
            <person name="Arachchi H.M."/>
            <person name="Berlin A.M."/>
            <person name="Chapman S.B."/>
            <person name="Gainer-Dewar J."/>
            <person name="Goldberg J."/>
            <person name="Griggs A."/>
            <person name="Gujja S."/>
            <person name="Hansen M."/>
            <person name="Howarth C."/>
            <person name="Imamovic A."/>
            <person name="Ireland A."/>
            <person name="Larimer J."/>
            <person name="McCowan C."/>
            <person name="Murphy C."/>
            <person name="Pearson M."/>
            <person name="Poon T.W."/>
            <person name="Priest M."/>
            <person name="Roberts A."/>
            <person name="Saif S."/>
            <person name="Shea T."/>
            <person name="Sisk P."/>
            <person name="Sykes S."/>
            <person name="Wortman J."/>
            <person name="Nusbaum C."/>
            <person name="Birren B."/>
        </authorList>
    </citation>
    <scope>NUCLEOTIDE SEQUENCE [LARGE SCALE GENOMIC DNA]</scope>
    <source>
        <strain evidence="9">maculatus3</strain>
    </source>
</reference>
<protein>
    <recommendedName>
        <fullName evidence="2">Regulatory protein zeste</fullName>
    </recommendedName>
</protein>
<dbReference type="PANTHER" id="PTHR23098">
    <property type="entry name" value="AGAP001331-PA-RELATED"/>
    <property type="match status" value="1"/>
</dbReference>
<comment type="subunit">
    <text evidence="1">Self-associates forming complexes of several hundred monomers.</text>
</comment>
<dbReference type="InterPro" id="IPR028002">
    <property type="entry name" value="Myb_DNA-bind_5"/>
</dbReference>
<comment type="function">
    <text evidence="6">Involved in transvection phenomena (= synapsis-dependent gene expression), where the synaptic pairing of chromosomes carrying genes with which zeste interacts influences the expression of these genes. Zeste binds to DNA and stimulates transcription from a nearby promoter.</text>
</comment>
<feature type="domain" description="Myb/SANT-like DNA-binding" evidence="7">
    <location>
        <begin position="20"/>
        <end position="59"/>
    </location>
</feature>
<evidence type="ECO:0000313" key="8">
    <source>
        <dbReference type="EnsemblMetazoa" id="AMAM019767-PA"/>
    </source>
</evidence>
<reference evidence="8" key="2">
    <citation type="submission" date="2020-05" db="UniProtKB">
        <authorList>
            <consortium name="EnsemblMetazoa"/>
        </authorList>
    </citation>
    <scope>IDENTIFICATION</scope>
    <source>
        <strain evidence="8">maculatus3</strain>
    </source>
</reference>
<dbReference type="EnsemblMetazoa" id="AMAM019767-RA">
    <property type="protein sequence ID" value="AMAM019767-PA"/>
    <property type="gene ID" value="AMAM019767"/>
</dbReference>
<accession>A0A182T516</accession>
<keyword evidence="9" id="KW-1185">Reference proteome</keyword>
<dbReference type="VEuPathDB" id="VectorBase:AMAM019767"/>
<dbReference type="AlphaFoldDB" id="A0A182T516"/>
<proteinExistence type="predicted"/>
<evidence type="ECO:0000256" key="2">
    <source>
        <dbReference type="ARBA" id="ARBA00016807"/>
    </source>
</evidence>